<evidence type="ECO:0000256" key="1">
    <source>
        <dbReference type="SAM" id="MobiDB-lite"/>
    </source>
</evidence>
<protein>
    <submittedName>
        <fullName evidence="2">Uncharacterized protein</fullName>
    </submittedName>
</protein>
<gene>
    <name evidence="2" type="ORF">ACFPC0_37565</name>
</gene>
<dbReference type="RefSeq" id="WP_381744705.1">
    <property type="nucleotide sequence ID" value="NZ_JBHSDP010000031.1"/>
</dbReference>
<organism evidence="2 3">
    <name type="scientific">Streptomyces andamanensis</name>
    <dbReference type="NCBI Taxonomy" id="1565035"/>
    <lineage>
        <taxon>Bacteria</taxon>
        <taxon>Bacillati</taxon>
        <taxon>Actinomycetota</taxon>
        <taxon>Actinomycetes</taxon>
        <taxon>Kitasatosporales</taxon>
        <taxon>Streptomycetaceae</taxon>
        <taxon>Streptomyces</taxon>
    </lineage>
</organism>
<dbReference type="Proteomes" id="UP001595824">
    <property type="component" value="Unassembled WGS sequence"/>
</dbReference>
<keyword evidence="3" id="KW-1185">Reference proteome</keyword>
<reference evidence="3" key="1">
    <citation type="journal article" date="2019" name="Int. J. Syst. Evol. Microbiol.">
        <title>The Global Catalogue of Microorganisms (GCM) 10K type strain sequencing project: providing services to taxonomists for standard genome sequencing and annotation.</title>
        <authorList>
            <consortium name="The Broad Institute Genomics Platform"/>
            <consortium name="The Broad Institute Genome Sequencing Center for Infectious Disease"/>
            <person name="Wu L."/>
            <person name="Ma J."/>
        </authorList>
    </citation>
    <scope>NUCLEOTIDE SEQUENCE [LARGE SCALE GENOMIC DNA]</scope>
    <source>
        <strain evidence="3">PCU 347</strain>
    </source>
</reference>
<proteinExistence type="predicted"/>
<feature type="region of interest" description="Disordered" evidence="1">
    <location>
        <begin position="1"/>
        <end position="21"/>
    </location>
</feature>
<sequence>MAYGAHHSPTPPPRPDLGPARDCEHCLGWGTVVTHDGRHELCGTCQAVPDGGPPFGAAAPRHAPD</sequence>
<evidence type="ECO:0000313" key="2">
    <source>
        <dbReference type="EMBL" id="MFC4333374.1"/>
    </source>
</evidence>
<name>A0ABV8TRI6_9ACTN</name>
<dbReference type="EMBL" id="JBHSDP010000031">
    <property type="protein sequence ID" value="MFC4333374.1"/>
    <property type="molecule type" value="Genomic_DNA"/>
</dbReference>
<comment type="caution">
    <text evidence="2">The sequence shown here is derived from an EMBL/GenBank/DDBJ whole genome shotgun (WGS) entry which is preliminary data.</text>
</comment>
<evidence type="ECO:0000313" key="3">
    <source>
        <dbReference type="Proteomes" id="UP001595824"/>
    </source>
</evidence>
<accession>A0ABV8TRI6</accession>